<organism evidence="2">
    <name type="scientific">Isoptericola variabilis (strain 225)</name>
    <dbReference type="NCBI Taxonomy" id="743718"/>
    <lineage>
        <taxon>Bacteria</taxon>
        <taxon>Bacillati</taxon>
        <taxon>Actinomycetota</taxon>
        <taxon>Actinomycetes</taxon>
        <taxon>Micrococcales</taxon>
        <taxon>Promicromonosporaceae</taxon>
        <taxon>Isoptericola</taxon>
    </lineage>
</organism>
<dbReference type="EMBL" id="CP002810">
    <property type="protein sequence ID" value="AEG44651.1"/>
    <property type="molecule type" value="Genomic_DNA"/>
</dbReference>
<evidence type="ECO:0000313" key="2">
    <source>
        <dbReference type="Proteomes" id="UP000009236"/>
    </source>
</evidence>
<accession>F6FX51</accession>
<evidence type="ECO:0000313" key="1">
    <source>
        <dbReference type="EMBL" id="AEG44651.1"/>
    </source>
</evidence>
<keyword evidence="2" id="KW-1185">Reference proteome</keyword>
<dbReference type="STRING" id="743718.Isova_1914"/>
<sequence length="136" mass="14781">MGQQADSLAARLGFKPGQVVQEFGWGDDVDDDLRADLEAVVGSELVDEDYDDVTDGVIIWWREEDGDLTDMLVDAQTVLDDGGLIWLLTLKPGRDGHVGHDEIQEAATTAGLHATSTFAVARDWSATKLANRGRGR</sequence>
<dbReference type="Proteomes" id="UP000009236">
    <property type="component" value="Chromosome"/>
</dbReference>
<dbReference type="HOGENOM" id="CLU_117223_1_0_11"/>
<reference evidence="1 2" key="1">
    <citation type="submission" date="2011-05" db="EMBL/GenBank/DDBJ databases">
        <title>Complete sequence of Isoptericola variabilis 225.</title>
        <authorList>
            <consortium name="US DOE Joint Genome Institute"/>
            <person name="Lucas S."/>
            <person name="Han J."/>
            <person name="Lapidus A."/>
            <person name="Cheng J.-F."/>
            <person name="Goodwin L."/>
            <person name="Pitluck S."/>
            <person name="Peters L."/>
            <person name="Mikhailova N."/>
            <person name="Zeytun A."/>
            <person name="Han C."/>
            <person name="Tapia R."/>
            <person name="Land M."/>
            <person name="Hauser L."/>
            <person name="Kyrpides N."/>
            <person name="Ivanova N."/>
            <person name="Pagani I."/>
            <person name="Siebers A."/>
            <person name="Allgaier M."/>
            <person name="Thelen M."/>
            <person name="Hugenholtz P."/>
            <person name="Gladden J."/>
            <person name="Woyke T."/>
        </authorList>
    </citation>
    <scope>NUCLEOTIDE SEQUENCE [LARGE SCALE GENOMIC DNA]</scope>
    <source>
        <strain evidence="2">225</strain>
    </source>
</reference>
<name>F6FX51_ISOV2</name>
<evidence type="ECO:0008006" key="3">
    <source>
        <dbReference type="Google" id="ProtNLM"/>
    </source>
</evidence>
<dbReference type="Pfam" id="PF11253">
    <property type="entry name" value="DUF3052"/>
    <property type="match status" value="1"/>
</dbReference>
<dbReference type="InterPro" id="IPR021412">
    <property type="entry name" value="DUF3052"/>
</dbReference>
<dbReference type="RefSeq" id="WP_013839042.1">
    <property type="nucleotide sequence ID" value="NC_015588.1"/>
</dbReference>
<gene>
    <name evidence="1" type="ordered locus">Isova_1914</name>
</gene>
<dbReference type="eggNOG" id="ENOG5031Y1M">
    <property type="taxonomic scope" value="Bacteria"/>
</dbReference>
<dbReference type="KEGG" id="iva:Isova_1914"/>
<dbReference type="AlphaFoldDB" id="F6FX51"/>
<proteinExistence type="predicted"/>
<protein>
    <recommendedName>
        <fullName evidence="3">DUF3052 domain-containing protein</fullName>
    </recommendedName>
</protein>